<dbReference type="Proteomes" id="UP000188533">
    <property type="component" value="Unassembled WGS sequence"/>
</dbReference>
<reference evidence="4 5" key="2">
    <citation type="submission" date="2017-02" db="EMBL/GenBank/DDBJ databases">
        <title>A genome survey and senescence transcriptome analysis in Lentinula edodes.</title>
        <authorList>
            <person name="Sakamoto Y."/>
            <person name="Nakade K."/>
            <person name="Sato S."/>
            <person name="Yoshida Y."/>
            <person name="Miyazaki K."/>
            <person name="Natsume S."/>
            <person name="Konno N."/>
        </authorList>
    </citation>
    <scope>NUCLEOTIDE SEQUENCE [LARGE SCALE GENOMIC DNA]</scope>
    <source>
        <strain evidence="4 5">NBRC 111202</strain>
    </source>
</reference>
<dbReference type="InterPro" id="IPR029058">
    <property type="entry name" value="AB_hydrolase_fold"/>
</dbReference>
<name>A0A1Q3E884_LENED</name>
<dbReference type="PIRSF" id="PIRSF005539">
    <property type="entry name" value="Pept_S33_TRI_F1"/>
    <property type="match status" value="1"/>
</dbReference>
<proteinExistence type="inferred from homology"/>
<gene>
    <name evidence="4" type="ORF">LENED_005148</name>
</gene>
<dbReference type="EMBL" id="BDGU01000148">
    <property type="protein sequence ID" value="GAW03422.1"/>
    <property type="molecule type" value="Genomic_DNA"/>
</dbReference>
<dbReference type="SUPFAM" id="SSF53474">
    <property type="entry name" value="alpha/beta-Hydrolases"/>
    <property type="match status" value="1"/>
</dbReference>
<dbReference type="InterPro" id="IPR005945">
    <property type="entry name" value="Pro_imino_pep"/>
</dbReference>
<evidence type="ECO:0000256" key="2">
    <source>
        <dbReference type="ARBA" id="ARBA00022801"/>
    </source>
</evidence>
<dbReference type="PRINTS" id="PR00793">
    <property type="entry name" value="PROAMNOPTASE"/>
</dbReference>
<dbReference type="PANTHER" id="PTHR43798:SF33">
    <property type="entry name" value="HYDROLASE, PUTATIVE (AFU_ORTHOLOGUE AFUA_2G14860)-RELATED"/>
    <property type="match status" value="1"/>
</dbReference>
<evidence type="ECO:0000259" key="3">
    <source>
        <dbReference type="Pfam" id="PF00561"/>
    </source>
</evidence>
<evidence type="ECO:0000256" key="1">
    <source>
        <dbReference type="ARBA" id="ARBA00010088"/>
    </source>
</evidence>
<dbReference type="GO" id="GO:0016020">
    <property type="term" value="C:membrane"/>
    <property type="evidence" value="ECO:0007669"/>
    <property type="project" value="TreeGrafter"/>
</dbReference>
<dbReference type="PRINTS" id="PR00111">
    <property type="entry name" value="ABHYDROLASE"/>
</dbReference>
<dbReference type="PANTHER" id="PTHR43798">
    <property type="entry name" value="MONOACYLGLYCEROL LIPASE"/>
    <property type="match status" value="1"/>
</dbReference>
<dbReference type="Pfam" id="PF00561">
    <property type="entry name" value="Abhydrolase_1"/>
    <property type="match status" value="1"/>
</dbReference>
<dbReference type="Gene3D" id="3.40.50.1820">
    <property type="entry name" value="alpha/beta hydrolase"/>
    <property type="match status" value="1"/>
</dbReference>
<dbReference type="GO" id="GO:0008233">
    <property type="term" value="F:peptidase activity"/>
    <property type="evidence" value="ECO:0007669"/>
    <property type="project" value="InterPro"/>
</dbReference>
<comment type="similarity">
    <text evidence="1">Belongs to the peptidase S33 family.</text>
</comment>
<sequence>MPVSSSTVKITEGFIPFSVLSLPEKPCQTYYKVIGTLNKDTTPLVALHGGPGTGHEYLLILADLGVPLILYDQIGCGKSTHYPEKIGDASFWTVELFLDELSTVLRYLGVQDNYNLAGHSWGGMLAANHAILQPKGLKRLILMSAPADMKLWAKAQDRLRKLLPQEVQDIMEKHEKEETTESEEYQGAMKAYYKRFLCTVWPLPDSILHSLGELEKDPTVYMTMNGPSEFHTTGSLKNWTVVEDAHKINAPTLLTNGRLDEAQDEVVVPFFKAIPRVKWVRFENSSHMPHFEERERYMKEMKAFLEY</sequence>
<dbReference type="GO" id="GO:0006508">
    <property type="term" value="P:proteolysis"/>
    <property type="evidence" value="ECO:0007669"/>
    <property type="project" value="InterPro"/>
</dbReference>
<organism evidence="4 5">
    <name type="scientific">Lentinula edodes</name>
    <name type="common">Shiitake mushroom</name>
    <name type="synonym">Lentinus edodes</name>
    <dbReference type="NCBI Taxonomy" id="5353"/>
    <lineage>
        <taxon>Eukaryota</taxon>
        <taxon>Fungi</taxon>
        <taxon>Dikarya</taxon>
        <taxon>Basidiomycota</taxon>
        <taxon>Agaricomycotina</taxon>
        <taxon>Agaricomycetes</taxon>
        <taxon>Agaricomycetidae</taxon>
        <taxon>Agaricales</taxon>
        <taxon>Marasmiineae</taxon>
        <taxon>Omphalotaceae</taxon>
        <taxon>Lentinula</taxon>
    </lineage>
</organism>
<dbReference type="InterPro" id="IPR000073">
    <property type="entry name" value="AB_hydrolase_1"/>
</dbReference>
<dbReference type="OrthoDB" id="190201at2759"/>
<evidence type="ECO:0000313" key="5">
    <source>
        <dbReference type="Proteomes" id="UP000188533"/>
    </source>
</evidence>
<feature type="domain" description="AB hydrolase-1" evidence="3">
    <location>
        <begin position="43"/>
        <end position="293"/>
    </location>
</feature>
<dbReference type="AlphaFoldDB" id="A0A1Q3E884"/>
<protein>
    <submittedName>
        <fullName evidence="4">Proline-specific peptidase</fullName>
    </submittedName>
</protein>
<dbReference type="NCBIfam" id="TIGR01250">
    <property type="entry name" value="pro_imino_pep_2"/>
    <property type="match status" value="1"/>
</dbReference>
<reference evidence="4 5" key="1">
    <citation type="submission" date="2016-08" db="EMBL/GenBank/DDBJ databases">
        <authorList>
            <consortium name="Lentinula edodes genome sequencing consortium"/>
            <person name="Sakamoto Y."/>
            <person name="Nakade K."/>
            <person name="Sato S."/>
            <person name="Yoshida Y."/>
            <person name="Miyazaki K."/>
            <person name="Natsume S."/>
            <person name="Konno N."/>
        </authorList>
    </citation>
    <scope>NUCLEOTIDE SEQUENCE [LARGE SCALE GENOMIC DNA]</scope>
    <source>
        <strain evidence="4 5">NBRC 111202</strain>
    </source>
</reference>
<dbReference type="InterPro" id="IPR050266">
    <property type="entry name" value="AB_hydrolase_sf"/>
</dbReference>
<dbReference type="STRING" id="5353.A0A1Q3E884"/>
<evidence type="ECO:0000313" key="4">
    <source>
        <dbReference type="EMBL" id="GAW03422.1"/>
    </source>
</evidence>
<keyword evidence="5" id="KW-1185">Reference proteome</keyword>
<dbReference type="InterPro" id="IPR002410">
    <property type="entry name" value="Peptidase_S33"/>
</dbReference>
<comment type="caution">
    <text evidence="4">The sequence shown here is derived from an EMBL/GenBank/DDBJ whole genome shotgun (WGS) entry which is preliminary data.</text>
</comment>
<accession>A0A1Q3E884</accession>
<keyword evidence="2" id="KW-0378">Hydrolase</keyword>